<comment type="caution">
    <text evidence="1">The sequence shown here is derived from an EMBL/GenBank/DDBJ whole genome shotgun (WGS) entry which is preliminary data.</text>
</comment>
<proteinExistence type="predicted"/>
<evidence type="ECO:0000313" key="2">
    <source>
        <dbReference type="Proteomes" id="UP000739069"/>
    </source>
</evidence>
<dbReference type="RefSeq" id="WP_294454686.1">
    <property type="nucleotide sequence ID" value="NZ_CAUFRZ010000002.1"/>
</dbReference>
<dbReference type="Pfam" id="PF05402">
    <property type="entry name" value="PqqD"/>
    <property type="match status" value="1"/>
</dbReference>
<dbReference type="EMBL" id="JAGZXI010000008">
    <property type="protein sequence ID" value="MBS6635277.1"/>
    <property type="molecule type" value="Genomic_DNA"/>
</dbReference>
<dbReference type="Proteomes" id="UP000739069">
    <property type="component" value="Unassembled WGS sequence"/>
</dbReference>
<reference evidence="1" key="1">
    <citation type="submission" date="2021-02" db="EMBL/GenBank/DDBJ databases">
        <title>Infant gut strain persistence is associated with maternal origin, phylogeny, and functional potential including surface adhesion and iron acquisition.</title>
        <authorList>
            <person name="Lou Y.C."/>
        </authorList>
    </citation>
    <scope>NUCLEOTIDE SEQUENCE</scope>
    <source>
        <strain evidence="1">L1_008_092G1_dasL1_008_092G1_concoct_16</strain>
    </source>
</reference>
<accession>A0A943TDI2</accession>
<dbReference type="AlphaFoldDB" id="A0A943TDI2"/>
<protein>
    <submittedName>
        <fullName evidence="1">PqqD family protein</fullName>
    </submittedName>
</protein>
<sequence>MTVPADSPQTAPVYGIPKNIAYVHSEEFAKYSPTATYIANLDTGEHSILQDSASIIWDIFEEPTSEEEAIETICELYEQPVEVIAPQIRAFIPDLLSKNLLEIL</sequence>
<dbReference type="InterPro" id="IPR008792">
    <property type="entry name" value="PQQD"/>
</dbReference>
<organism evidence="1 2">
    <name type="scientific">Rothia mucilaginosa</name>
    <dbReference type="NCBI Taxonomy" id="43675"/>
    <lineage>
        <taxon>Bacteria</taxon>
        <taxon>Bacillati</taxon>
        <taxon>Actinomycetota</taxon>
        <taxon>Actinomycetes</taxon>
        <taxon>Micrococcales</taxon>
        <taxon>Micrococcaceae</taxon>
        <taxon>Rothia</taxon>
    </lineage>
</organism>
<name>A0A943TDI2_9MICC</name>
<gene>
    <name evidence="1" type="ORF">KH265_06435</name>
</gene>
<evidence type="ECO:0000313" key="1">
    <source>
        <dbReference type="EMBL" id="MBS6635277.1"/>
    </source>
</evidence>
<dbReference type="Gene3D" id="1.10.10.1150">
    <property type="entry name" value="Coenzyme PQQ synthesis protein D (PqqD)"/>
    <property type="match status" value="1"/>
</dbReference>
<dbReference type="InterPro" id="IPR041881">
    <property type="entry name" value="PqqD_sf"/>
</dbReference>